<dbReference type="InterPro" id="IPR000768">
    <property type="entry name" value="ART"/>
</dbReference>
<dbReference type="PANTHER" id="PTHR10339">
    <property type="entry name" value="ADP-RIBOSYLTRANSFERASE"/>
    <property type="match status" value="1"/>
</dbReference>
<keyword evidence="11" id="KW-0175">Coiled coil</keyword>
<reference evidence="12" key="1">
    <citation type="submission" date="2021-02" db="EMBL/GenBank/DDBJ databases">
        <authorList>
            <person name="Nowell W R."/>
        </authorList>
    </citation>
    <scope>NUCLEOTIDE SEQUENCE</scope>
</reference>
<dbReference type="PROSITE" id="PS51996">
    <property type="entry name" value="TR_MART"/>
    <property type="match status" value="1"/>
</dbReference>
<protein>
    <recommendedName>
        <fullName evidence="10">NAD(P)(+)--arginine ADP-ribosyltransferase</fullName>
        <ecNumber evidence="10">2.4.2.31</ecNumber>
    </recommendedName>
    <alternativeName>
        <fullName evidence="10">Mono(ADP-ribosyl)transferase</fullName>
    </alternativeName>
</protein>
<keyword evidence="7" id="KW-0548">Nucleotidyltransferase</keyword>
<sequence>MAYCREMTVAAATFNTRRQRFSGVTEEPDEVLPPLPPIVHTNSTSSLYEAVKPIYHLVANLKNKVTYALEECKNPKDDLTCDESAAIYLYTLQWPEGQHSFFTMFNRALRNENRTQLIPYYNYLNLFMLAMNKLPAVEDRVWRGENIDLKVKYKQGTTHVWWGVSSCTDMVHVTGDFLVNQTKKRTLFNIKCYDGKIIKNHSAYPNESETILPPGAYLKVKSSLDFTENLCIVDIEQIPPAPEEVAHSAGDADTPGTLSYSNSSQISDVHILWLDPNVNKSQENVKTQEKLKELYPSYYKSFEKYDELEKFIEQKQSCGVVLVTGGQIGSQIVPKIHDLLQSISLIVYCMDKEKNEKWSRNYTKVKAVVNRSDDMIKQVKKEYAQLVEEQKQQQQVTESKSSRFSDFQQEAAKLLTPLTGYQNQPLVSLEESLAPVMDIISDLPKYIWKAKYNCTPPADGLTPDESASIRIYSMEFNAPEGSLYSLLNQDLRSASRHAIKKWFLYLKLFFHALFKLPSIEGTVWRALPGNASIDYEIGKQFIWWGVSSTARNMSILNGYINSKHGQNTLFCIQCKNGKSIRNHSYFTEVDEILLMPGTNLEVMGQLEPAEGLRIINLKELDRPLFFQ</sequence>
<evidence type="ECO:0000256" key="10">
    <source>
        <dbReference type="RuleBase" id="RU361228"/>
    </source>
</evidence>
<dbReference type="PANTHER" id="PTHR10339:SF25">
    <property type="entry name" value="SECRETED EXOENZYME S"/>
    <property type="match status" value="1"/>
</dbReference>
<dbReference type="GO" id="GO:0106274">
    <property type="term" value="F:NAD+-protein-arginine ADP-ribosyltransferase activity"/>
    <property type="evidence" value="ECO:0007669"/>
    <property type="project" value="UniProtKB-EC"/>
</dbReference>
<evidence type="ECO:0000256" key="4">
    <source>
        <dbReference type="ARBA" id="ARBA00022656"/>
    </source>
</evidence>
<comment type="catalytic activity">
    <reaction evidence="9 10">
        <text>L-arginyl-[protein] + NAD(+) = N(omega)-(ADP-D-ribosyl)-L-arginyl-[protein] + nicotinamide + H(+)</text>
        <dbReference type="Rhea" id="RHEA:19149"/>
        <dbReference type="Rhea" id="RHEA-COMP:10532"/>
        <dbReference type="Rhea" id="RHEA-COMP:15087"/>
        <dbReference type="ChEBI" id="CHEBI:15378"/>
        <dbReference type="ChEBI" id="CHEBI:17154"/>
        <dbReference type="ChEBI" id="CHEBI:29965"/>
        <dbReference type="ChEBI" id="CHEBI:57540"/>
        <dbReference type="ChEBI" id="CHEBI:142554"/>
        <dbReference type="EC" id="2.4.2.31"/>
    </reaction>
</comment>
<dbReference type="GO" id="GO:0005576">
    <property type="term" value="C:extracellular region"/>
    <property type="evidence" value="ECO:0007669"/>
    <property type="project" value="UniProtKB-SubCell"/>
</dbReference>
<evidence type="ECO:0000256" key="2">
    <source>
        <dbReference type="ARBA" id="ARBA00009558"/>
    </source>
</evidence>
<dbReference type="InterPro" id="IPR050999">
    <property type="entry name" value="ADP-ribosyltransferase_ARG"/>
</dbReference>
<evidence type="ECO:0000256" key="9">
    <source>
        <dbReference type="ARBA" id="ARBA00047597"/>
    </source>
</evidence>
<dbReference type="Pfam" id="PF01129">
    <property type="entry name" value="ART"/>
    <property type="match status" value="2"/>
</dbReference>
<dbReference type="SUPFAM" id="SSF56399">
    <property type="entry name" value="ADP-ribosylation"/>
    <property type="match status" value="2"/>
</dbReference>
<dbReference type="Proteomes" id="UP000682733">
    <property type="component" value="Unassembled WGS sequence"/>
</dbReference>
<comment type="similarity">
    <text evidence="2 10">Belongs to the Arg-specific ADP-ribosyltransferase family.</text>
</comment>
<comment type="subcellular location">
    <subcellularLocation>
        <location evidence="1">Secreted</location>
    </subcellularLocation>
</comment>
<evidence type="ECO:0000313" key="12">
    <source>
        <dbReference type="EMBL" id="CAF1075084.1"/>
    </source>
</evidence>
<evidence type="ECO:0000256" key="8">
    <source>
        <dbReference type="ARBA" id="ARBA00023026"/>
    </source>
</evidence>
<dbReference type="EMBL" id="CAJNOK010008878">
    <property type="protein sequence ID" value="CAF1075084.1"/>
    <property type="molecule type" value="Genomic_DNA"/>
</dbReference>
<keyword evidence="8" id="KW-0843">Virulence</keyword>
<evidence type="ECO:0000256" key="11">
    <source>
        <dbReference type="SAM" id="Coils"/>
    </source>
</evidence>
<keyword evidence="4" id="KW-0800">Toxin</keyword>
<name>A0A8S2E827_9BILA</name>
<keyword evidence="10" id="KW-0521">NADP</keyword>
<accession>A0A8S2E827</accession>
<keyword evidence="6 10" id="KW-0808">Transferase</keyword>
<evidence type="ECO:0000256" key="5">
    <source>
        <dbReference type="ARBA" id="ARBA00022676"/>
    </source>
</evidence>
<evidence type="ECO:0000256" key="3">
    <source>
        <dbReference type="ARBA" id="ARBA00022525"/>
    </source>
</evidence>
<keyword evidence="3" id="KW-0964">Secreted</keyword>
<organism evidence="12 14">
    <name type="scientific">Didymodactylos carnosus</name>
    <dbReference type="NCBI Taxonomy" id="1234261"/>
    <lineage>
        <taxon>Eukaryota</taxon>
        <taxon>Metazoa</taxon>
        <taxon>Spiralia</taxon>
        <taxon>Gnathifera</taxon>
        <taxon>Rotifera</taxon>
        <taxon>Eurotatoria</taxon>
        <taxon>Bdelloidea</taxon>
        <taxon>Philodinida</taxon>
        <taxon>Philodinidae</taxon>
        <taxon>Didymodactylos</taxon>
    </lineage>
</organism>
<keyword evidence="5 10" id="KW-0328">Glycosyltransferase</keyword>
<dbReference type="EMBL" id="CAJOBA010008893">
    <property type="protein sequence ID" value="CAF3838937.1"/>
    <property type="molecule type" value="Genomic_DNA"/>
</dbReference>
<dbReference type="GO" id="GO:0016779">
    <property type="term" value="F:nucleotidyltransferase activity"/>
    <property type="evidence" value="ECO:0007669"/>
    <property type="project" value="UniProtKB-KW"/>
</dbReference>
<keyword evidence="10" id="KW-0520">NAD</keyword>
<dbReference type="GO" id="GO:0090729">
    <property type="term" value="F:toxin activity"/>
    <property type="evidence" value="ECO:0007669"/>
    <property type="project" value="UniProtKB-KW"/>
</dbReference>
<dbReference type="EC" id="2.4.2.31" evidence="10"/>
<dbReference type="Gene3D" id="3.90.176.10">
    <property type="entry name" value="Toxin ADP-ribosyltransferase, Chain A, domain 1"/>
    <property type="match status" value="2"/>
</dbReference>
<dbReference type="AlphaFoldDB" id="A0A8S2E827"/>
<gene>
    <name evidence="12" type="ORF">OVA965_LOCUS18087</name>
    <name evidence="13" type="ORF">TMI583_LOCUS18098</name>
</gene>
<proteinExistence type="inferred from homology"/>
<dbReference type="Proteomes" id="UP000677228">
    <property type="component" value="Unassembled WGS sequence"/>
</dbReference>
<evidence type="ECO:0000313" key="13">
    <source>
        <dbReference type="EMBL" id="CAF3838937.1"/>
    </source>
</evidence>
<evidence type="ECO:0000313" key="14">
    <source>
        <dbReference type="Proteomes" id="UP000677228"/>
    </source>
</evidence>
<evidence type="ECO:0000256" key="1">
    <source>
        <dbReference type="ARBA" id="ARBA00004613"/>
    </source>
</evidence>
<dbReference type="GO" id="GO:0003950">
    <property type="term" value="F:NAD+ poly-ADP-ribosyltransferase activity"/>
    <property type="evidence" value="ECO:0007669"/>
    <property type="project" value="TreeGrafter"/>
</dbReference>
<feature type="coiled-coil region" evidence="11">
    <location>
        <begin position="369"/>
        <end position="396"/>
    </location>
</feature>
<evidence type="ECO:0000256" key="6">
    <source>
        <dbReference type="ARBA" id="ARBA00022679"/>
    </source>
</evidence>
<evidence type="ECO:0000256" key="7">
    <source>
        <dbReference type="ARBA" id="ARBA00022695"/>
    </source>
</evidence>
<comment type="caution">
    <text evidence="12">The sequence shown here is derived from an EMBL/GenBank/DDBJ whole genome shotgun (WGS) entry which is preliminary data.</text>
</comment>